<dbReference type="SUPFAM" id="SSF54637">
    <property type="entry name" value="Thioesterase/thiol ester dehydrase-isomerase"/>
    <property type="match status" value="1"/>
</dbReference>
<accession>A0A1Y3PQM2</accession>
<name>A0A1Y3PQM2_9BACI</name>
<dbReference type="PRINTS" id="PR01483">
    <property type="entry name" value="FASYNTHASE"/>
</dbReference>
<comment type="caution">
    <text evidence="2">The sequence shown here is derived from an EMBL/GenBank/DDBJ whole genome shotgun (WGS) entry which is preliminary data.</text>
</comment>
<dbReference type="Gene3D" id="3.10.129.10">
    <property type="entry name" value="Hotdog Thioesterase"/>
    <property type="match status" value="1"/>
</dbReference>
<organism evidence="2 3">
    <name type="scientific">Bacillus thermozeamaize</name>
    <dbReference type="NCBI Taxonomy" id="230954"/>
    <lineage>
        <taxon>Bacteria</taxon>
        <taxon>Bacillati</taxon>
        <taxon>Bacillota</taxon>
        <taxon>Bacilli</taxon>
        <taxon>Bacillales</taxon>
        <taxon>Bacillaceae</taxon>
        <taxon>Bacillus</taxon>
    </lineage>
</organism>
<dbReference type="Pfam" id="PF01575">
    <property type="entry name" value="MaoC_dehydratas"/>
    <property type="match status" value="1"/>
</dbReference>
<evidence type="ECO:0000259" key="1">
    <source>
        <dbReference type="Pfam" id="PF01575"/>
    </source>
</evidence>
<dbReference type="AlphaFoldDB" id="A0A1Y3PQM2"/>
<evidence type="ECO:0000313" key="2">
    <source>
        <dbReference type="EMBL" id="OUM89665.1"/>
    </source>
</evidence>
<proteinExistence type="predicted"/>
<dbReference type="EMBL" id="LZRT01000036">
    <property type="protein sequence ID" value="OUM89665.1"/>
    <property type="molecule type" value="Genomic_DNA"/>
</dbReference>
<dbReference type="GO" id="GO:0004312">
    <property type="term" value="F:fatty acid synthase activity"/>
    <property type="evidence" value="ECO:0007669"/>
    <property type="project" value="InterPro"/>
</dbReference>
<evidence type="ECO:0000313" key="3">
    <source>
        <dbReference type="Proteomes" id="UP000196475"/>
    </source>
</evidence>
<dbReference type="Proteomes" id="UP000196475">
    <property type="component" value="Unassembled WGS sequence"/>
</dbReference>
<dbReference type="InterPro" id="IPR002539">
    <property type="entry name" value="MaoC-like_dom"/>
</dbReference>
<dbReference type="GO" id="GO:0005835">
    <property type="term" value="C:fatty acid synthase complex"/>
    <property type="evidence" value="ECO:0007669"/>
    <property type="project" value="InterPro"/>
</dbReference>
<dbReference type="InterPro" id="IPR029069">
    <property type="entry name" value="HotDog_dom_sf"/>
</dbReference>
<dbReference type="GO" id="GO:0006633">
    <property type="term" value="P:fatty acid biosynthetic process"/>
    <property type="evidence" value="ECO:0007669"/>
    <property type="project" value="InterPro"/>
</dbReference>
<sequence>MKVLTFSDLQEGMELEALEKPPIDRVQLVKYAGASGDFNPLHTVDSFAQSAGLDGVIAHGMLSMGFLGQYVRALVGVNADIKQIKVRFQRMVKPGDVLTCRGKVTAVNEGDEGKIATFDIAAVNQKGEVVTAGSAKVKFFE</sequence>
<gene>
    <name evidence="2" type="ORF">BAA01_02560</name>
</gene>
<dbReference type="InterPro" id="IPR003965">
    <property type="entry name" value="Fatty_acid_synthase"/>
</dbReference>
<reference evidence="3" key="1">
    <citation type="submission" date="2016-06" db="EMBL/GenBank/DDBJ databases">
        <authorList>
            <person name="Nascimento L."/>
            <person name="Pereira R.V."/>
            <person name="Martins L.F."/>
            <person name="Quaggio R.B."/>
            <person name="Silva A.M."/>
            <person name="Setubal J.C."/>
        </authorList>
    </citation>
    <scope>NUCLEOTIDE SEQUENCE [LARGE SCALE GENOMIC DNA]</scope>
</reference>
<feature type="domain" description="MaoC-like" evidence="1">
    <location>
        <begin position="12"/>
        <end position="114"/>
    </location>
</feature>
<protein>
    <submittedName>
        <fullName evidence="2">Dehydratase</fullName>
    </submittedName>
</protein>
<dbReference type="PANTHER" id="PTHR43841">
    <property type="entry name" value="3-HYDROXYACYL-THIOESTER DEHYDRATASE HTDX-RELATED"/>
    <property type="match status" value="1"/>
</dbReference>
<dbReference type="PANTHER" id="PTHR43841:SF3">
    <property type="entry name" value="(3R)-HYDROXYACYL-ACP DEHYDRATASE SUBUNIT HADB"/>
    <property type="match status" value="1"/>
</dbReference>